<dbReference type="EMBL" id="JBHTMU010000016">
    <property type="protein sequence ID" value="MFD1342907.1"/>
    <property type="molecule type" value="Genomic_DNA"/>
</dbReference>
<comment type="caution">
    <text evidence="2">The sequence shown here is derived from an EMBL/GenBank/DDBJ whole genome shotgun (WGS) entry which is preliminary data.</text>
</comment>
<name>A0ABW3ZJ49_9RHOB</name>
<dbReference type="Proteomes" id="UP001597135">
    <property type="component" value="Unassembled WGS sequence"/>
</dbReference>
<dbReference type="Pfam" id="PF10543">
    <property type="entry name" value="ORF6N"/>
    <property type="match status" value="1"/>
</dbReference>
<dbReference type="RefSeq" id="WP_386803388.1">
    <property type="nucleotide sequence ID" value="NZ_JBHTMU010000016.1"/>
</dbReference>
<accession>A0ABW3ZJ49</accession>
<evidence type="ECO:0000313" key="2">
    <source>
        <dbReference type="EMBL" id="MFD1342907.1"/>
    </source>
</evidence>
<proteinExistence type="predicted"/>
<evidence type="ECO:0000259" key="1">
    <source>
        <dbReference type="Pfam" id="PF10543"/>
    </source>
</evidence>
<evidence type="ECO:0000313" key="3">
    <source>
        <dbReference type="Proteomes" id="UP001597135"/>
    </source>
</evidence>
<keyword evidence="3" id="KW-1185">Reference proteome</keyword>
<reference evidence="3" key="1">
    <citation type="journal article" date="2019" name="Int. J. Syst. Evol. Microbiol.">
        <title>The Global Catalogue of Microorganisms (GCM) 10K type strain sequencing project: providing services to taxonomists for standard genome sequencing and annotation.</title>
        <authorList>
            <consortium name="The Broad Institute Genomics Platform"/>
            <consortium name="The Broad Institute Genome Sequencing Center for Infectious Disease"/>
            <person name="Wu L."/>
            <person name="Ma J."/>
        </authorList>
    </citation>
    <scope>NUCLEOTIDE SEQUENCE [LARGE SCALE GENOMIC DNA]</scope>
    <source>
        <strain evidence="3">CCUG 62953</strain>
    </source>
</reference>
<dbReference type="InterPro" id="IPR018873">
    <property type="entry name" value="KilA-N_DNA-bd_domain"/>
</dbReference>
<organism evidence="2 3">
    <name type="scientific">Litorisediminicola beolgyonensis</name>
    <dbReference type="NCBI Taxonomy" id="1173614"/>
    <lineage>
        <taxon>Bacteria</taxon>
        <taxon>Pseudomonadati</taxon>
        <taxon>Pseudomonadota</taxon>
        <taxon>Alphaproteobacteria</taxon>
        <taxon>Rhodobacterales</taxon>
        <taxon>Paracoccaceae</taxon>
        <taxon>Litorisediminicola</taxon>
    </lineage>
</organism>
<protein>
    <submittedName>
        <fullName evidence="2">ORF6N domain-containing protein</fullName>
    </submittedName>
</protein>
<feature type="domain" description="KilA-N DNA-binding" evidence="1">
    <location>
        <begin position="25"/>
        <end position="102"/>
    </location>
</feature>
<sequence>MTSPLTLFTIAGKDCPIYTLDGRPPFMLASDLAEVYGTSTKALNQAVKRRQARFPERNVFRLEEAEKVRLRSQSVTANALSSKVRYEPMAFTHAGANMLSGVLKGEIADAVAVAINDAFTTMEQRAMAEARAVIAKLRSDSIVKKPIYGRVQQALLEGQSFDQLFQATNYPRWKLEQAIKEMLGLGLIERAPSGTQLGLFWSA</sequence>
<gene>
    <name evidence="2" type="ORF">ACFQ4E_10785</name>
</gene>